<feature type="compositionally biased region" description="Polar residues" evidence="1">
    <location>
        <begin position="56"/>
        <end position="65"/>
    </location>
</feature>
<proteinExistence type="predicted"/>
<dbReference type="AlphaFoldDB" id="A0A6L6X0R5"/>
<dbReference type="GO" id="GO:0043041">
    <property type="term" value="P:amino acid activation for nonribosomal peptide biosynthetic process"/>
    <property type="evidence" value="ECO:0007669"/>
    <property type="project" value="TreeGrafter"/>
</dbReference>
<name>A0A6L6X0R5_9ACTN</name>
<comment type="caution">
    <text evidence="3">The sequence shown here is derived from an EMBL/GenBank/DDBJ whole genome shotgun (WGS) entry which is preliminary data.</text>
</comment>
<keyword evidence="4" id="KW-1185">Reference proteome</keyword>
<reference evidence="3 4" key="1">
    <citation type="submission" date="2019-11" db="EMBL/GenBank/DDBJ databases">
        <title>Streptomyces typhae sp. nov., a novel endophytic actinomycete isolated from the root of cattail pollen (Typha angustifolia L.).</title>
        <authorList>
            <person name="Peng C."/>
        </authorList>
    </citation>
    <scope>NUCLEOTIDE SEQUENCE [LARGE SCALE GENOMIC DNA]</scope>
    <source>
        <strain evidence="4">p1417</strain>
    </source>
</reference>
<protein>
    <submittedName>
        <fullName evidence="3">AMP-binding protein</fullName>
    </submittedName>
</protein>
<gene>
    <name evidence="3" type="ORF">GPA10_21760</name>
</gene>
<dbReference type="PANTHER" id="PTHR45527:SF1">
    <property type="entry name" value="FATTY ACID SYNTHASE"/>
    <property type="match status" value="1"/>
</dbReference>
<dbReference type="EMBL" id="WPNZ01000011">
    <property type="protein sequence ID" value="MVO87316.1"/>
    <property type="molecule type" value="Genomic_DNA"/>
</dbReference>
<dbReference type="GO" id="GO:0031177">
    <property type="term" value="F:phosphopantetheine binding"/>
    <property type="evidence" value="ECO:0007669"/>
    <property type="project" value="TreeGrafter"/>
</dbReference>
<feature type="domain" description="AMP-dependent synthetase/ligase" evidence="2">
    <location>
        <begin position="119"/>
        <end position="217"/>
    </location>
</feature>
<sequence>MTCEKGLRFPGPLPPLLPENIRELRSQPEGKKRYPRSTGHPRTAVRNSRRAFPRTHPTTAPTGSDTAIPPRTHRFGPLAICSCPERLEFSVTDFQEPFADGSSVRIPTLPTTTFPALFEARVAEGPGSLGVESAVRAWSYGELNERANRVAHWLIGRGVGPGRLVAVAMPRSAEQVAVVLGVLKAGAAYLPVDLHYPKDRIAYMVGDAGPAVVLTTREAAG</sequence>
<accession>A0A6L6X0R5</accession>
<evidence type="ECO:0000313" key="3">
    <source>
        <dbReference type="EMBL" id="MVO87316.1"/>
    </source>
</evidence>
<dbReference type="Pfam" id="PF00501">
    <property type="entry name" value="AMP-binding"/>
    <property type="match status" value="1"/>
</dbReference>
<dbReference type="Gene3D" id="3.40.50.980">
    <property type="match status" value="2"/>
</dbReference>
<dbReference type="InterPro" id="IPR000873">
    <property type="entry name" value="AMP-dep_synth/lig_dom"/>
</dbReference>
<feature type="region of interest" description="Disordered" evidence="1">
    <location>
        <begin position="1"/>
        <end position="70"/>
    </location>
</feature>
<evidence type="ECO:0000259" key="2">
    <source>
        <dbReference type="Pfam" id="PF00501"/>
    </source>
</evidence>
<dbReference type="GO" id="GO:0044550">
    <property type="term" value="P:secondary metabolite biosynthetic process"/>
    <property type="evidence" value="ECO:0007669"/>
    <property type="project" value="TreeGrafter"/>
</dbReference>
<evidence type="ECO:0000313" key="4">
    <source>
        <dbReference type="Proteomes" id="UP000483802"/>
    </source>
</evidence>
<dbReference type="Proteomes" id="UP000483802">
    <property type="component" value="Unassembled WGS sequence"/>
</dbReference>
<evidence type="ECO:0000256" key="1">
    <source>
        <dbReference type="SAM" id="MobiDB-lite"/>
    </source>
</evidence>
<dbReference type="SUPFAM" id="SSF56801">
    <property type="entry name" value="Acetyl-CoA synthetase-like"/>
    <property type="match status" value="1"/>
</dbReference>
<feature type="compositionally biased region" description="Basic and acidic residues" evidence="1">
    <location>
        <begin position="20"/>
        <end position="32"/>
    </location>
</feature>
<dbReference type="PANTHER" id="PTHR45527">
    <property type="entry name" value="NONRIBOSOMAL PEPTIDE SYNTHETASE"/>
    <property type="match status" value="1"/>
</dbReference>
<feature type="non-terminal residue" evidence="3">
    <location>
        <position position="221"/>
    </location>
</feature>
<organism evidence="3 4">
    <name type="scientific">Streptomyces typhae</name>
    <dbReference type="NCBI Taxonomy" id="2681492"/>
    <lineage>
        <taxon>Bacteria</taxon>
        <taxon>Bacillati</taxon>
        <taxon>Actinomycetota</taxon>
        <taxon>Actinomycetes</taxon>
        <taxon>Kitasatosporales</taxon>
        <taxon>Streptomycetaceae</taxon>
        <taxon>Streptomyces</taxon>
    </lineage>
</organism>
<dbReference type="GO" id="GO:0005829">
    <property type="term" value="C:cytosol"/>
    <property type="evidence" value="ECO:0007669"/>
    <property type="project" value="TreeGrafter"/>
</dbReference>